<name>A0A3S9PCK8_STRLT</name>
<dbReference type="EMBL" id="CP034587">
    <property type="protein sequence ID" value="AZQ70130.1"/>
    <property type="molecule type" value="Genomic_DNA"/>
</dbReference>
<dbReference type="OrthoDB" id="4799037at2"/>
<evidence type="ECO:0000313" key="1">
    <source>
        <dbReference type="EMBL" id="AZQ70130.1"/>
    </source>
</evidence>
<accession>A0A3S9PCK8</accession>
<evidence type="ECO:0000313" key="2">
    <source>
        <dbReference type="Proteomes" id="UP000267900"/>
    </source>
</evidence>
<proteinExistence type="predicted"/>
<dbReference type="Proteomes" id="UP000267900">
    <property type="component" value="Chromosome"/>
</dbReference>
<protein>
    <submittedName>
        <fullName evidence="1">Uncharacterized protein</fullName>
    </submittedName>
</protein>
<dbReference type="RefSeq" id="WP_126912695.1">
    <property type="nucleotide sequence ID" value="NZ_CP034587.1"/>
</dbReference>
<reference evidence="1 2" key="1">
    <citation type="submission" date="2018-12" db="EMBL/GenBank/DDBJ databases">
        <title>The whole draft genome of Streptomyce luteoverticillatus CGMCC 15060.</title>
        <authorList>
            <person name="Feng Z."/>
            <person name="Chen G."/>
            <person name="Zhang J."/>
            <person name="Zhu H."/>
            <person name="Yu X."/>
            <person name="Zhang W."/>
            <person name="Zhang X."/>
        </authorList>
    </citation>
    <scope>NUCLEOTIDE SEQUENCE [LARGE SCALE GENOMIC DNA]</scope>
    <source>
        <strain evidence="1 2">CGMCC 15060</strain>
    </source>
</reference>
<keyword evidence="2" id="KW-1185">Reference proteome</keyword>
<gene>
    <name evidence="1" type="ORF">EKH77_01880</name>
</gene>
<dbReference type="AlphaFoldDB" id="A0A3S9PCK8"/>
<sequence length="171" mass="18647">MNDPGRTEAYMAEDRATMTGPACAFLDQWLATMDTALAEWRRAHLPAGFPFDFGLDSLDALEPLLLSRFPDRAAIDAASNADFTTGAVRYIGETLLRAVPARWGYEDRGAEDTHRYNRVPVVRSNTPAAFMEAVAPCLALHVLVRDRGLGTLRQFTGPLLDAHEAAELAGG</sequence>
<organism evidence="1 2">
    <name type="scientific">Streptomyces luteoverticillatus</name>
    <name type="common">Streptoverticillium luteoverticillatus</name>
    <dbReference type="NCBI Taxonomy" id="66425"/>
    <lineage>
        <taxon>Bacteria</taxon>
        <taxon>Bacillati</taxon>
        <taxon>Actinomycetota</taxon>
        <taxon>Actinomycetes</taxon>
        <taxon>Kitasatosporales</taxon>
        <taxon>Streptomycetaceae</taxon>
        <taxon>Streptomyces</taxon>
    </lineage>
</organism>